<keyword evidence="1 7" id="KW-0963">Cytoplasm</keyword>
<name>A0A4R6VN92_9HYPH</name>
<reference evidence="8 9" key="1">
    <citation type="submission" date="2019-03" db="EMBL/GenBank/DDBJ databases">
        <title>Genomic Encyclopedia of Type Strains, Phase III (KMG-III): the genomes of soil and plant-associated and newly described type strains.</title>
        <authorList>
            <person name="Whitman W."/>
        </authorList>
    </citation>
    <scope>NUCLEOTIDE SEQUENCE [LARGE SCALE GENOMIC DNA]</scope>
    <source>
        <strain evidence="8 9">CGMCC 1.7002</strain>
    </source>
</reference>
<dbReference type="OrthoDB" id="9801783at2"/>
<comment type="function">
    <text evidence="7">Catalyzes the NAD(P)-dependent oxidation of 4-(phosphooxy)-L-threonine (HTP) into 2-amino-3-oxo-4-(phosphooxy)butyric acid which spontaneously decarboxylates to form 3-amino-2-oxopropyl phosphate (AHAP).</text>
</comment>
<dbReference type="AlphaFoldDB" id="A0A4R6VN92"/>
<keyword evidence="7" id="KW-0862">Zinc</keyword>
<sequence>MALPPLAISIGEPAGIGPDLILQTYQERVARKLPAFCVFGDPELLAARAKRLGYDFPITSTTAEYAAELFATALPVIDLGHRIADEPGTLSPAAAPLVIDAISQSVEAIFAGKCRGLVTAPIHKANLYKEGFDFPGHTEYLADLCAGGGKIPTPIMMLAHGNHRAVPVTIHMALKQVFETLTPELIMENVRIVHHDLKSRFQLATPKIGVTGLNPHAGEDGTMGHEEIDIIVPALQQLREEGLNVDGPLPADTAFAPHIWSNYDAMIAMYHDQALIPVKAIGFDEGVNITLGLPIVRTSPDHGTALSLAGTGTASPNSFLKALAIADEMTQKPLT</sequence>
<keyword evidence="9" id="KW-1185">Reference proteome</keyword>
<keyword evidence="5 7" id="KW-0520">NAD</keyword>
<comment type="subcellular location">
    <subcellularLocation>
        <location evidence="7">Cytoplasm</location>
    </subcellularLocation>
</comment>
<dbReference type="GO" id="GO:0008270">
    <property type="term" value="F:zinc ion binding"/>
    <property type="evidence" value="ECO:0007669"/>
    <property type="project" value="UniProtKB-UniRule"/>
</dbReference>
<dbReference type="GO" id="GO:0008615">
    <property type="term" value="P:pyridoxine biosynthetic process"/>
    <property type="evidence" value="ECO:0007669"/>
    <property type="project" value="UniProtKB-UniRule"/>
</dbReference>
<accession>A0A4R6VN92</accession>
<dbReference type="Gene3D" id="3.40.718.10">
    <property type="entry name" value="Isopropylmalate Dehydrogenase"/>
    <property type="match status" value="1"/>
</dbReference>
<comment type="subunit">
    <text evidence="7">Homodimer.</text>
</comment>
<evidence type="ECO:0000256" key="5">
    <source>
        <dbReference type="ARBA" id="ARBA00023027"/>
    </source>
</evidence>
<keyword evidence="2 7" id="KW-0479">Metal-binding</keyword>
<dbReference type="PANTHER" id="PTHR30004">
    <property type="entry name" value="4-HYDROXYTHREONINE-4-PHOSPHATE DEHYDROGENASE"/>
    <property type="match status" value="1"/>
</dbReference>
<evidence type="ECO:0000256" key="2">
    <source>
        <dbReference type="ARBA" id="ARBA00022723"/>
    </source>
</evidence>
<evidence type="ECO:0000256" key="3">
    <source>
        <dbReference type="ARBA" id="ARBA00022857"/>
    </source>
</evidence>
<dbReference type="UniPathway" id="UPA00244">
    <property type="reaction ID" value="UER00312"/>
</dbReference>
<evidence type="ECO:0000256" key="7">
    <source>
        <dbReference type="HAMAP-Rule" id="MF_00536"/>
    </source>
</evidence>
<dbReference type="SUPFAM" id="SSF53659">
    <property type="entry name" value="Isocitrate/Isopropylmalate dehydrogenase-like"/>
    <property type="match status" value="1"/>
</dbReference>
<dbReference type="GO" id="GO:0051287">
    <property type="term" value="F:NAD binding"/>
    <property type="evidence" value="ECO:0007669"/>
    <property type="project" value="InterPro"/>
</dbReference>
<feature type="binding site" evidence="7">
    <location>
        <position position="137"/>
    </location>
    <ligand>
        <name>substrate</name>
    </ligand>
</feature>
<gene>
    <name evidence="7" type="primary">pdxA</name>
    <name evidence="8" type="ORF">ATL17_1650</name>
</gene>
<dbReference type="PANTHER" id="PTHR30004:SF6">
    <property type="entry name" value="D-THREONATE 4-PHOSPHATE DEHYDROGENASE"/>
    <property type="match status" value="1"/>
</dbReference>
<feature type="binding site" evidence="7">
    <location>
        <position position="297"/>
    </location>
    <ligand>
        <name>substrate</name>
    </ligand>
</feature>
<proteinExistence type="inferred from homology"/>
<feature type="binding site" evidence="7">
    <location>
        <position position="216"/>
    </location>
    <ligand>
        <name>a divalent metal cation</name>
        <dbReference type="ChEBI" id="CHEBI:60240"/>
        <note>ligand shared between dimeric partners</note>
    </ligand>
</feature>
<dbReference type="EC" id="1.1.1.262" evidence="7"/>
<evidence type="ECO:0000313" key="9">
    <source>
        <dbReference type="Proteomes" id="UP000295391"/>
    </source>
</evidence>
<dbReference type="GO" id="GO:0005737">
    <property type="term" value="C:cytoplasm"/>
    <property type="evidence" value="ECO:0007669"/>
    <property type="project" value="UniProtKB-SubCell"/>
</dbReference>
<comment type="miscellaneous">
    <text evidence="7">The active site is located at the dimer interface.</text>
</comment>
<dbReference type="InterPro" id="IPR005255">
    <property type="entry name" value="PdxA_fam"/>
</dbReference>
<keyword evidence="7" id="KW-0460">Magnesium</keyword>
<evidence type="ECO:0000256" key="1">
    <source>
        <dbReference type="ARBA" id="ARBA00022490"/>
    </source>
</evidence>
<keyword evidence="4 7" id="KW-0560">Oxidoreductase</keyword>
<dbReference type="RefSeq" id="WP_133572313.1">
    <property type="nucleotide sequence ID" value="NZ_SNYR01000002.1"/>
</dbReference>
<keyword evidence="7" id="KW-0170">Cobalt</keyword>
<keyword evidence="6 7" id="KW-0664">Pyridoxine biosynthesis</keyword>
<feature type="binding site" evidence="7">
    <location>
        <position position="288"/>
    </location>
    <ligand>
        <name>substrate</name>
    </ligand>
</feature>
<dbReference type="NCBIfam" id="TIGR00557">
    <property type="entry name" value="pdxA"/>
    <property type="match status" value="1"/>
</dbReference>
<comment type="catalytic activity">
    <reaction evidence="7">
        <text>4-(phosphooxy)-L-threonine + NAD(+) = 3-amino-2-oxopropyl phosphate + CO2 + NADH</text>
        <dbReference type="Rhea" id="RHEA:32275"/>
        <dbReference type="ChEBI" id="CHEBI:16526"/>
        <dbReference type="ChEBI" id="CHEBI:57279"/>
        <dbReference type="ChEBI" id="CHEBI:57540"/>
        <dbReference type="ChEBI" id="CHEBI:57945"/>
        <dbReference type="ChEBI" id="CHEBI:58452"/>
        <dbReference type="EC" id="1.1.1.262"/>
    </reaction>
</comment>
<comment type="pathway">
    <text evidence="7">Cofactor biosynthesis; pyridoxine 5'-phosphate biosynthesis; pyridoxine 5'-phosphate from D-erythrose 4-phosphate: step 4/5.</text>
</comment>
<comment type="caution">
    <text evidence="8">The sequence shown here is derived from an EMBL/GenBank/DDBJ whole genome shotgun (WGS) entry which is preliminary data.</text>
</comment>
<comment type="cofactor">
    <cofactor evidence="7">
        <name>Zn(2+)</name>
        <dbReference type="ChEBI" id="CHEBI:29105"/>
    </cofactor>
    <cofactor evidence="7">
        <name>Mg(2+)</name>
        <dbReference type="ChEBI" id="CHEBI:18420"/>
    </cofactor>
    <cofactor evidence="7">
        <name>Co(2+)</name>
        <dbReference type="ChEBI" id="CHEBI:48828"/>
    </cofactor>
    <text evidence="7">Binds 1 divalent metal cation per subunit. Can use ions such as Zn(2+), Mg(2+) or Co(2+).</text>
</comment>
<feature type="binding site" evidence="7">
    <location>
        <position position="271"/>
    </location>
    <ligand>
        <name>a divalent metal cation</name>
        <dbReference type="ChEBI" id="CHEBI:60240"/>
        <note>ligand shared between dimeric partners</note>
    </ligand>
</feature>
<dbReference type="GO" id="GO:0000287">
    <property type="term" value="F:magnesium ion binding"/>
    <property type="evidence" value="ECO:0007669"/>
    <property type="project" value="UniProtKB-UniRule"/>
</dbReference>
<protein>
    <recommendedName>
        <fullName evidence="7">4-hydroxythreonine-4-phosphate dehydrogenase</fullName>
        <ecNumber evidence="7">1.1.1.262</ecNumber>
    </recommendedName>
    <alternativeName>
        <fullName evidence="7">4-(phosphohydroxy)-L-threonine dehydrogenase</fullName>
    </alternativeName>
</protein>
<dbReference type="Pfam" id="PF04166">
    <property type="entry name" value="PdxA"/>
    <property type="match status" value="1"/>
</dbReference>
<dbReference type="NCBIfam" id="NF003699">
    <property type="entry name" value="PRK05312.1"/>
    <property type="match status" value="1"/>
</dbReference>
<dbReference type="GO" id="GO:0050897">
    <property type="term" value="F:cobalt ion binding"/>
    <property type="evidence" value="ECO:0007669"/>
    <property type="project" value="UniProtKB-UniRule"/>
</dbReference>
<evidence type="ECO:0000313" key="8">
    <source>
        <dbReference type="EMBL" id="TDQ63643.1"/>
    </source>
</evidence>
<keyword evidence="3 7" id="KW-0521">NADP</keyword>
<dbReference type="EMBL" id="SNYR01000002">
    <property type="protein sequence ID" value="TDQ63643.1"/>
    <property type="molecule type" value="Genomic_DNA"/>
</dbReference>
<dbReference type="GO" id="GO:0042823">
    <property type="term" value="P:pyridoxal phosphate biosynthetic process"/>
    <property type="evidence" value="ECO:0007669"/>
    <property type="project" value="UniProtKB-UniRule"/>
</dbReference>
<evidence type="ECO:0000256" key="6">
    <source>
        <dbReference type="ARBA" id="ARBA00023096"/>
    </source>
</evidence>
<dbReference type="InterPro" id="IPR037510">
    <property type="entry name" value="PdxA"/>
</dbReference>
<comment type="similarity">
    <text evidence="7">Belongs to the PdxA family.</text>
</comment>
<dbReference type="HAMAP" id="MF_00536">
    <property type="entry name" value="PdxA"/>
    <property type="match status" value="1"/>
</dbReference>
<dbReference type="Proteomes" id="UP000295391">
    <property type="component" value="Unassembled WGS sequence"/>
</dbReference>
<feature type="binding site" evidence="7">
    <location>
        <position position="279"/>
    </location>
    <ligand>
        <name>substrate</name>
    </ligand>
</feature>
<organism evidence="8 9">
    <name type="scientific">Maritalea mobilis</name>
    <dbReference type="NCBI Taxonomy" id="483324"/>
    <lineage>
        <taxon>Bacteria</taxon>
        <taxon>Pseudomonadati</taxon>
        <taxon>Pseudomonadota</taxon>
        <taxon>Alphaproteobacteria</taxon>
        <taxon>Hyphomicrobiales</taxon>
        <taxon>Devosiaceae</taxon>
        <taxon>Maritalea</taxon>
    </lineage>
</organism>
<feature type="binding site" evidence="7">
    <location>
        <position position="138"/>
    </location>
    <ligand>
        <name>substrate</name>
    </ligand>
</feature>
<feature type="binding site" evidence="7">
    <location>
        <position position="171"/>
    </location>
    <ligand>
        <name>a divalent metal cation</name>
        <dbReference type="ChEBI" id="CHEBI:60240"/>
        <note>ligand shared between dimeric partners</note>
    </ligand>
</feature>
<dbReference type="GO" id="GO:0050570">
    <property type="term" value="F:4-hydroxythreonine-4-phosphate dehydrogenase activity"/>
    <property type="evidence" value="ECO:0007669"/>
    <property type="project" value="UniProtKB-UniRule"/>
</dbReference>
<evidence type="ECO:0000256" key="4">
    <source>
        <dbReference type="ARBA" id="ARBA00023002"/>
    </source>
</evidence>